<dbReference type="AlphaFoldDB" id="A0A2R9SYN3"/>
<protein>
    <submittedName>
        <fullName evidence="1">Uncharacterized protein</fullName>
    </submittedName>
</protein>
<dbReference type="Proteomes" id="UP000003094">
    <property type="component" value="Unassembled WGS sequence"/>
</dbReference>
<dbReference type="EMBL" id="ADHJ01000014">
    <property type="protein sequence ID" value="EFU42495.1"/>
    <property type="molecule type" value="Genomic_DNA"/>
</dbReference>
<name>A0A2R9SYN3_9BACL</name>
<evidence type="ECO:0000313" key="2">
    <source>
        <dbReference type="Proteomes" id="UP000003094"/>
    </source>
</evidence>
<organism evidence="1 2">
    <name type="scientific">Paenibacillus vortex V453</name>
    <dbReference type="NCBI Taxonomy" id="715225"/>
    <lineage>
        <taxon>Bacteria</taxon>
        <taxon>Bacillati</taxon>
        <taxon>Bacillota</taxon>
        <taxon>Bacilli</taxon>
        <taxon>Bacillales</taxon>
        <taxon>Paenibacillaceae</taxon>
        <taxon>Paenibacillus</taxon>
    </lineage>
</organism>
<accession>A0A2R9SYN3</accession>
<evidence type="ECO:0000313" key="1">
    <source>
        <dbReference type="EMBL" id="EFU42495.1"/>
    </source>
</evidence>
<comment type="caution">
    <text evidence="1">The sequence shown here is derived from an EMBL/GenBank/DDBJ whole genome shotgun (WGS) entry which is preliminary data.</text>
</comment>
<sequence length="71" mass="8124">MKRFPILRMYSAAVLQGMYLPSIQTQRFETLFAGYPIADAPQRIPSDLLNKKPPFLRMMEANVQADGLFMS</sequence>
<proteinExistence type="predicted"/>
<gene>
    <name evidence="1" type="ORF">PVOR_09525</name>
</gene>
<dbReference type="KEGG" id="pvo:PVOR_09525"/>
<reference evidence="1 2" key="1">
    <citation type="journal article" date="2010" name="BMC Genomics">
        <title>Genome sequence of the pattern forming Paenibacillus vortex bacterium reveals potential for thriving in complex environments.</title>
        <authorList>
            <person name="Sirota-Madi A."/>
            <person name="Olender T."/>
            <person name="Helman Y."/>
            <person name="Ingham C."/>
            <person name="Brainis I."/>
            <person name="Roth D."/>
            <person name="Hagi E."/>
            <person name="Brodsky L."/>
            <person name="Leshkowitz D."/>
            <person name="Galatenko V."/>
            <person name="Nikolaev V."/>
            <person name="Mugasimangalam R.C."/>
            <person name="Bransburg-Zabary S."/>
            <person name="Gutnick D.L."/>
            <person name="Lancet D."/>
            <person name="Ben-Jacob E."/>
        </authorList>
    </citation>
    <scope>NUCLEOTIDE SEQUENCE [LARGE SCALE GENOMIC DNA]</scope>
    <source>
        <strain evidence="1 2">V453</strain>
    </source>
</reference>
<keyword evidence="2" id="KW-1185">Reference proteome</keyword>